<evidence type="ECO:0000313" key="2">
    <source>
        <dbReference type="Proteomes" id="UP000076727"/>
    </source>
</evidence>
<sequence length="199" mass="21586">MEKRSVEPVLSVLTSVLGTNPRGCVPERLKYVLLVQYAIGPDGNCNAPRRLSVAVRPYTDPVVAMQTNRKSRRGAQIVDAGTRRVVRRFDGGGCLIILCCQSPERLLVHLPAIEVGARASHPSQARSANGPLNHGRVTKWHQRRQKNAKFRAIHVGHDCSATAAAITIAFTSIGTTSRCPRDARGIAGDRCGVKLMICS</sequence>
<protein>
    <submittedName>
        <fullName evidence="1">Uncharacterized protein</fullName>
    </submittedName>
</protein>
<dbReference type="EMBL" id="KV429061">
    <property type="protein sequence ID" value="KZT69025.1"/>
    <property type="molecule type" value="Genomic_DNA"/>
</dbReference>
<name>A0A165Q5C9_9APHY</name>
<reference evidence="1 2" key="1">
    <citation type="journal article" date="2016" name="Mol. Biol. Evol.">
        <title>Comparative Genomics of Early-Diverging Mushroom-Forming Fungi Provides Insights into the Origins of Lignocellulose Decay Capabilities.</title>
        <authorList>
            <person name="Nagy L.G."/>
            <person name="Riley R."/>
            <person name="Tritt A."/>
            <person name="Adam C."/>
            <person name="Daum C."/>
            <person name="Floudas D."/>
            <person name="Sun H."/>
            <person name="Yadav J.S."/>
            <person name="Pangilinan J."/>
            <person name="Larsson K.H."/>
            <person name="Matsuura K."/>
            <person name="Barry K."/>
            <person name="Labutti K."/>
            <person name="Kuo R."/>
            <person name="Ohm R.A."/>
            <person name="Bhattacharya S.S."/>
            <person name="Shirouzu T."/>
            <person name="Yoshinaga Y."/>
            <person name="Martin F.M."/>
            <person name="Grigoriev I.V."/>
            <person name="Hibbett D.S."/>
        </authorList>
    </citation>
    <scope>NUCLEOTIDE SEQUENCE [LARGE SCALE GENOMIC DNA]</scope>
    <source>
        <strain evidence="1 2">L-15889</strain>
    </source>
</reference>
<accession>A0A165Q5C9</accession>
<dbReference type="AlphaFoldDB" id="A0A165Q5C9"/>
<evidence type="ECO:0000313" key="1">
    <source>
        <dbReference type="EMBL" id="KZT69025.1"/>
    </source>
</evidence>
<proteinExistence type="predicted"/>
<organism evidence="1 2">
    <name type="scientific">Daedalea quercina L-15889</name>
    <dbReference type="NCBI Taxonomy" id="1314783"/>
    <lineage>
        <taxon>Eukaryota</taxon>
        <taxon>Fungi</taxon>
        <taxon>Dikarya</taxon>
        <taxon>Basidiomycota</taxon>
        <taxon>Agaricomycotina</taxon>
        <taxon>Agaricomycetes</taxon>
        <taxon>Polyporales</taxon>
        <taxon>Fomitopsis</taxon>
    </lineage>
</organism>
<keyword evidence="2" id="KW-1185">Reference proteome</keyword>
<dbReference type="Proteomes" id="UP000076727">
    <property type="component" value="Unassembled WGS sequence"/>
</dbReference>
<gene>
    <name evidence="1" type="ORF">DAEQUDRAFT_299431</name>
</gene>